<sequence>MIPQNNQLQTDTESIYKNTQDSRIEILNSGICQKSKQLVNKLNLDNLETIPNQIYFTKKKNKINNNSSKDFSKINYYTKIINWYDATTDSVVQRTIVYQNESGSYPIIALANIIILQTSSKDLLSGHLSIDNSQISASSLLNIIANYIISNVSEEHLDNVLFHLSLLYENLNVNPCFKNSLQFDSPESKLFSALGVQLLHAWLPDIQKDGNDVYDTVIKTETYQNALEKIILMKELSENKNFKSSNDKKIFEGQLLNRFLCSYPNCLTPYGLTVLRTILSPGKLSILFHNLNFSLLYSHYQTGELYTLVTDYNYKDCENIVWESLEASSYFNSEFIPQNILCNDPSDIDNDFAFALNMQLMEDQQKENWVYHLSKSQEYRSKISNKHKEKKNNKSNNIVIPNWKKRNFLEPEDLNKDLQKEKKCIIF</sequence>
<evidence type="ECO:0000313" key="2">
    <source>
        <dbReference type="Proteomes" id="UP000768646"/>
    </source>
</evidence>
<reference evidence="1 2" key="1">
    <citation type="journal article" date="2021" name="Commun. Biol.">
        <title>Genomic insights into the host specific adaptation of the Pneumocystis genus.</title>
        <authorList>
            <person name="Cisse O.H."/>
            <person name="Ma L."/>
            <person name="Dekker J.P."/>
            <person name="Khil P.P."/>
            <person name="Youn J.-H."/>
            <person name="Brenchley J.M."/>
            <person name="Blair R."/>
            <person name="Pahar B."/>
            <person name="Chabe M."/>
            <person name="Van Rompay K.K.A."/>
            <person name="Keesler R."/>
            <person name="Sukura A."/>
            <person name="Hirsch V."/>
            <person name="Kutty G."/>
            <person name="Liu Y."/>
            <person name="Peng L."/>
            <person name="Chen J."/>
            <person name="Song J."/>
            <person name="Weissenbacher-Lang C."/>
            <person name="Xu J."/>
            <person name="Upham N.S."/>
            <person name="Stajich J.E."/>
            <person name="Cuomo C.A."/>
            <person name="Cushion M.T."/>
            <person name="Kovacs J.A."/>
        </authorList>
    </citation>
    <scope>NUCLEOTIDE SEQUENCE [LARGE SCALE GENOMIC DNA]</scope>
    <source>
        <strain evidence="1 2">RABM</strain>
    </source>
</reference>
<proteinExistence type="predicted"/>
<organism evidence="1 2">
    <name type="scientific">Pneumocystis oryctolagi</name>
    <dbReference type="NCBI Taxonomy" id="42067"/>
    <lineage>
        <taxon>Eukaryota</taxon>
        <taxon>Fungi</taxon>
        <taxon>Dikarya</taxon>
        <taxon>Ascomycota</taxon>
        <taxon>Taphrinomycotina</taxon>
        <taxon>Pneumocystomycetes</taxon>
        <taxon>Pneumocystaceae</taxon>
        <taxon>Pneumocystis</taxon>
    </lineage>
</organism>
<accession>A0ACB7C9M1</accession>
<name>A0ACB7C9M1_9ASCO</name>
<gene>
    <name evidence="1" type="ORF">PORY_002424</name>
</gene>
<protein>
    <submittedName>
        <fullName evidence="1">Uncharacterized protein</fullName>
    </submittedName>
</protein>
<dbReference type="Proteomes" id="UP000768646">
    <property type="component" value="Unassembled WGS sequence"/>
</dbReference>
<dbReference type="EMBL" id="JABTEG010000010">
    <property type="protein sequence ID" value="KAG4304243.1"/>
    <property type="molecule type" value="Genomic_DNA"/>
</dbReference>
<keyword evidence="2" id="KW-1185">Reference proteome</keyword>
<evidence type="ECO:0000313" key="1">
    <source>
        <dbReference type="EMBL" id="KAG4304243.1"/>
    </source>
</evidence>
<comment type="caution">
    <text evidence="1">The sequence shown here is derived from an EMBL/GenBank/DDBJ whole genome shotgun (WGS) entry which is preliminary data.</text>
</comment>